<keyword evidence="3" id="KW-0413">Isomerase</keyword>
<dbReference type="CDD" id="cd06558">
    <property type="entry name" value="crotonase-like"/>
    <property type="match status" value="1"/>
</dbReference>
<dbReference type="SUPFAM" id="SSF52096">
    <property type="entry name" value="ClpP/crotonase"/>
    <property type="match status" value="1"/>
</dbReference>
<name>A0A839A9W3_9HYPH</name>
<dbReference type="PANTHER" id="PTHR43684">
    <property type="match status" value="1"/>
</dbReference>
<reference evidence="4 5" key="1">
    <citation type="submission" date="2020-07" db="EMBL/GenBank/DDBJ databases">
        <title>Stappia sp., F7233, whole genome shotgun sequencing project.</title>
        <authorList>
            <person name="Jiang S."/>
            <person name="Liu Z.W."/>
            <person name="Du Z.J."/>
        </authorList>
    </citation>
    <scope>NUCLEOTIDE SEQUENCE [LARGE SCALE GENOMIC DNA]</scope>
    <source>
        <strain evidence="4 5">F7233</strain>
    </source>
</reference>
<evidence type="ECO:0000256" key="2">
    <source>
        <dbReference type="ARBA" id="ARBA00023140"/>
    </source>
</evidence>
<evidence type="ECO:0000313" key="4">
    <source>
        <dbReference type="EMBL" id="MBA5776343.1"/>
    </source>
</evidence>
<keyword evidence="5" id="KW-1185">Reference proteome</keyword>
<dbReference type="RefSeq" id="WP_182162660.1">
    <property type="nucleotide sequence ID" value="NZ_JACFXV010000042.1"/>
</dbReference>
<dbReference type="InterPro" id="IPR051053">
    <property type="entry name" value="ECH/Chromodomain_protein"/>
</dbReference>
<evidence type="ECO:0000313" key="5">
    <source>
        <dbReference type="Proteomes" id="UP000541109"/>
    </source>
</evidence>
<organism evidence="4 5">
    <name type="scientific">Stappia albiluteola</name>
    <dbReference type="NCBI Taxonomy" id="2758565"/>
    <lineage>
        <taxon>Bacteria</taxon>
        <taxon>Pseudomonadati</taxon>
        <taxon>Pseudomonadota</taxon>
        <taxon>Alphaproteobacteria</taxon>
        <taxon>Hyphomicrobiales</taxon>
        <taxon>Stappiaceae</taxon>
        <taxon>Stappia</taxon>
    </lineage>
</organism>
<comment type="subcellular location">
    <subcellularLocation>
        <location evidence="1">Peroxisome</location>
    </subcellularLocation>
</comment>
<comment type="caution">
    <text evidence="4">The sequence shown here is derived from an EMBL/GenBank/DDBJ whole genome shotgun (WGS) entry which is preliminary data.</text>
</comment>
<dbReference type="InterPro" id="IPR029045">
    <property type="entry name" value="ClpP/crotonase-like_dom_sf"/>
</dbReference>
<sequence length="248" mass="26431">MIRVERRGRVGLLTLDRPQKKNALTGEMYAGLAEALEAGNGDETLGCHVIAGQPGAFTAGNDIADFLQSAMGGDMSGAPVIRFLRALVGCEKPIVAAVDGLAIGVGTTLLFHCDMVFATEASLFKTPFLDLGLVPEAGASLLGPQRMGHARAFELLCLGEGFSAERAREAGIVNHIVAAEDLLPRAIETAEAIAAKPAEAMRISRSLLMGDRTALRERMEEEIRLFAERLTSREAMAAFTAFMQKSKA</sequence>
<dbReference type="Pfam" id="PF00378">
    <property type="entry name" value="ECH_1"/>
    <property type="match status" value="1"/>
</dbReference>
<dbReference type="InterPro" id="IPR001753">
    <property type="entry name" value="Enoyl-CoA_hydra/iso"/>
</dbReference>
<dbReference type="EMBL" id="JACFXV010000042">
    <property type="protein sequence ID" value="MBA5776343.1"/>
    <property type="molecule type" value="Genomic_DNA"/>
</dbReference>
<dbReference type="Gene3D" id="3.90.226.10">
    <property type="entry name" value="2-enoyl-CoA Hydratase, Chain A, domain 1"/>
    <property type="match status" value="1"/>
</dbReference>
<protein>
    <submittedName>
        <fullName evidence="4">Crotonase/enoyl-CoA hydratase family protein</fullName>
    </submittedName>
</protein>
<keyword evidence="2" id="KW-0576">Peroxisome</keyword>
<evidence type="ECO:0000256" key="1">
    <source>
        <dbReference type="ARBA" id="ARBA00004275"/>
    </source>
</evidence>
<dbReference type="AlphaFoldDB" id="A0A839A9W3"/>
<evidence type="ECO:0000256" key="3">
    <source>
        <dbReference type="ARBA" id="ARBA00023235"/>
    </source>
</evidence>
<gene>
    <name evidence="4" type="ORF">H2509_04295</name>
</gene>
<dbReference type="NCBIfam" id="NF004681">
    <property type="entry name" value="PRK06023.1"/>
    <property type="match status" value="1"/>
</dbReference>
<dbReference type="Proteomes" id="UP000541109">
    <property type="component" value="Unassembled WGS sequence"/>
</dbReference>
<dbReference type="PANTHER" id="PTHR43684:SF1">
    <property type="entry name" value="ENOYL-COA DELTA ISOMERASE 2"/>
    <property type="match status" value="1"/>
</dbReference>
<dbReference type="GO" id="GO:0004165">
    <property type="term" value="F:delta(3)-delta(2)-enoyl-CoA isomerase activity"/>
    <property type="evidence" value="ECO:0007669"/>
    <property type="project" value="UniProtKB-ARBA"/>
</dbReference>
<proteinExistence type="predicted"/>
<accession>A0A839A9W3</accession>